<gene>
    <name evidence="2" type="ORF">IWX46DRAFT_616876</name>
</gene>
<comment type="caution">
    <text evidence="2">The sequence shown here is derived from an EMBL/GenBank/DDBJ whole genome shotgun (WGS) entry which is preliminary data.</text>
</comment>
<accession>A0ABR1L6F9</accession>
<feature type="compositionally biased region" description="Low complexity" evidence="1">
    <location>
        <begin position="71"/>
        <end position="97"/>
    </location>
</feature>
<dbReference type="EMBL" id="JBBPDW010000066">
    <property type="protein sequence ID" value="KAK7530041.1"/>
    <property type="molecule type" value="Genomic_DNA"/>
</dbReference>
<evidence type="ECO:0000313" key="3">
    <source>
        <dbReference type="Proteomes" id="UP001365128"/>
    </source>
</evidence>
<feature type="region of interest" description="Disordered" evidence="1">
    <location>
        <begin position="56"/>
        <end position="97"/>
    </location>
</feature>
<name>A0ABR1L6F9_9PEZI</name>
<evidence type="ECO:0000313" key="2">
    <source>
        <dbReference type="EMBL" id="KAK7530041.1"/>
    </source>
</evidence>
<feature type="non-terminal residue" evidence="2">
    <location>
        <position position="1"/>
    </location>
</feature>
<organism evidence="2 3">
    <name type="scientific">Phyllosticta citricarpa</name>
    <dbReference type="NCBI Taxonomy" id="55181"/>
    <lineage>
        <taxon>Eukaryota</taxon>
        <taxon>Fungi</taxon>
        <taxon>Dikarya</taxon>
        <taxon>Ascomycota</taxon>
        <taxon>Pezizomycotina</taxon>
        <taxon>Dothideomycetes</taxon>
        <taxon>Dothideomycetes incertae sedis</taxon>
        <taxon>Botryosphaeriales</taxon>
        <taxon>Phyllostictaceae</taxon>
        <taxon>Phyllosticta</taxon>
    </lineage>
</organism>
<dbReference type="Proteomes" id="UP001365128">
    <property type="component" value="Unassembled WGS sequence"/>
</dbReference>
<keyword evidence="3" id="KW-1185">Reference proteome</keyword>
<evidence type="ECO:0000256" key="1">
    <source>
        <dbReference type="SAM" id="MobiDB-lite"/>
    </source>
</evidence>
<proteinExistence type="predicted"/>
<protein>
    <recommendedName>
        <fullName evidence="4">Histone H3</fullName>
    </recommendedName>
</protein>
<sequence length="97" mass="10081">RRGNPTLLICLSFSLSLSLSLSLFLSFSFSFSPSSFPLKLTALTILLTPLSFEVPPPSPPSSAHHTTRTALTGLGLPSASTLSPSLSSESESNTSAA</sequence>
<reference evidence="2 3" key="1">
    <citation type="submission" date="2024-04" db="EMBL/GenBank/DDBJ databases">
        <title>Phyllosticta paracitricarpa is synonymous to the EU quarantine fungus P. citricarpa based on phylogenomic analyses.</title>
        <authorList>
            <consortium name="Lawrence Berkeley National Laboratory"/>
            <person name="Van Ingen-Buijs V.A."/>
            <person name="Van Westerhoven A.C."/>
            <person name="Haridas S."/>
            <person name="Skiadas P."/>
            <person name="Martin F."/>
            <person name="Groenewald J.Z."/>
            <person name="Crous P.W."/>
            <person name="Seidl M.F."/>
        </authorList>
    </citation>
    <scope>NUCLEOTIDE SEQUENCE [LARGE SCALE GENOMIC DNA]</scope>
    <source>
        <strain evidence="2 3">CBS 122670</strain>
    </source>
</reference>
<evidence type="ECO:0008006" key="4">
    <source>
        <dbReference type="Google" id="ProtNLM"/>
    </source>
</evidence>